<keyword evidence="12" id="KW-1185">Reference proteome</keyword>
<gene>
    <name evidence="11" type="ORF">ESZ36_21020</name>
</gene>
<evidence type="ECO:0000313" key="11">
    <source>
        <dbReference type="EMBL" id="TWX64149.1"/>
    </source>
</evidence>
<comment type="subcellular location">
    <subcellularLocation>
        <location evidence="1">Cell inner membrane</location>
        <topology evidence="1">Multi-pass membrane protein</topology>
    </subcellularLocation>
</comment>
<keyword evidence="3" id="KW-0050">Antiport</keyword>
<dbReference type="AlphaFoldDB" id="A0A5C6Q5P8"/>
<feature type="transmembrane region" description="Helical" evidence="10">
    <location>
        <begin position="343"/>
        <end position="363"/>
    </location>
</feature>
<dbReference type="GO" id="GO:0015297">
    <property type="term" value="F:antiporter activity"/>
    <property type="evidence" value="ECO:0007669"/>
    <property type="project" value="UniProtKB-KW"/>
</dbReference>
<evidence type="ECO:0000256" key="5">
    <source>
        <dbReference type="ARBA" id="ARBA00022692"/>
    </source>
</evidence>
<evidence type="ECO:0000256" key="1">
    <source>
        <dbReference type="ARBA" id="ARBA00004429"/>
    </source>
</evidence>
<evidence type="ECO:0000256" key="7">
    <source>
        <dbReference type="ARBA" id="ARBA00023065"/>
    </source>
</evidence>
<dbReference type="GO" id="GO:0006811">
    <property type="term" value="P:monoatomic ion transport"/>
    <property type="evidence" value="ECO:0007669"/>
    <property type="project" value="UniProtKB-KW"/>
</dbReference>
<dbReference type="EMBL" id="VOLT01000015">
    <property type="protein sequence ID" value="TWX64149.1"/>
    <property type="molecule type" value="Genomic_DNA"/>
</dbReference>
<reference evidence="11 12" key="1">
    <citation type="submission" date="2019-07" db="EMBL/GenBank/DDBJ databases">
        <title>Genomes of sea-ice associated Colwellia species.</title>
        <authorList>
            <person name="Bowman J.P."/>
        </authorList>
    </citation>
    <scope>NUCLEOTIDE SEQUENCE [LARGE SCALE GENOMIC DNA]</scope>
    <source>
        <strain evidence="11 12">ACAM 459</strain>
    </source>
</reference>
<feature type="transmembrane region" description="Helical" evidence="10">
    <location>
        <begin position="46"/>
        <end position="67"/>
    </location>
</feature>
<feature type="transmembrane region" description="Helical" evidence="10">
    <location>
        <begin position="408"/>
        <end position="429"/>
    </location>
</feature>
<evidence type="ECO:0000256" key="10">
    <source>
        <dbReference type="SAM" id="Phobius"/>
    </source>
</evidence>
<evidence type="ECO:0000256" key="4">
    <source>
        <dbReference type="ARBA" id="ARBA00022475"/>
    </source>
</evidence>
<dbReference type="PIRSF" id="PIRSF006603">
    <property type="entry name" value="DinF"/>
    <property type="match status" value="1"/>
</dbReference>
<dbReference type="InterPro" id="IPR050222">
    <property type="entry name" value="MATE_MdtK"/>
</dbReference>
<dbReference type="InterPro" id="IPR002528">
    <property type="entry name" value="MATE_fam"/>
</dbReference>
<dbReference type="InterPro" id="IPR048279">
    <property type="entry name" value="MdtK-like"/>
</dbReference>
<evidence type="ECO:0000313" key="12">
    <source>
        <dbReference type="Proteomes" id="UP000321822"/>
    </source>
</evidence>
<feature type="transmembrane region" description="Helical" evidence="10">
    <location>
        <begin position="156"/>
        <end position="175"/>
    </location>
</feature>
<feature type="transmembrane region" description="Helical" evidence="10">
    <location>
        <begin position="435"/>
        <end position="457"/>
    </location>
</feature>
<dbReference type="PANTHER" id="PTHR43298">
    <property type="entry name" value="MULTIDRUG RESISTANCE PROTEIN NORM-RELATED"/>
    <property type="match status" value="1"/>
</dbReference>
<feature type="transmembrane region" description="Helical" evidence="10">
    <location>
        <begin position="375"/>
        <end position="396"/>
    </location>
</feature>
<accession>A0A5C6Q5P8</accession>
<keyword evidence="5 10" id="KW-0812">Transmembrane</keyword>
<dbReference type="GO" id="GO:0005886">
    <property type="term" value="C:plasma membrane"/>
    <property type="evidence" value="ECO:0007669"/>
    <property type="project" value="UniProtKB-SubCell"/>
</dbReference>
<organism evidence="11 12">
    <name type="scientific">Colwellia demingiae</name>
    <dbReference type="NCBI Taxonomy" id="89401"/>
    <lineage>
        <taxon>Bacteria</taxon>
        <taxon>Pseudomonadati</taxon>
        <taxon>Pseudomonadota</taxon>
        <taxon>Gammaproteobacteria</taxon>
        <taxon>Alteromonadales</taxon>
        <taxon>Colwelliaceae</taxon>
        <taxon>Colwellia</taxon>
    </lineage>
</organism>
<keyword evidence="6 10" id="KW-1133">Transmembrane helix</keyword>
<dbReference type="Proteomes" id="UP000321822">
    <property type="component" value="Unassembled WGS sequence"/>
</dbReference>
<dbReference type="NCBIfam" id="TIGR00797">
    <property type="entry name" value="matE"/>
    <property type="match status" value="1"/>
</dbReference>
<feature type="transmembrane region" description="Helical" evidence="10">
    <location>
        <begin position="298"/>
        <end position="322"/>
    </location>
</feature>
<dbReference type="CDD" id="cd13137">
    <property type="entry name" value="MATE_NorM_like"/>
    <property type="match status" value="1"/>
</dbReference>
<evidence type="ECO:0000256" key="9">
    <source>
        <dbReference type="ARBA" id="ARBA00031636"/>
    </source>
</evidence>
<keyword evidence="8 10" id="KW-0472">Membrane</keyword>
<dbReference type="PANTHER" id="PTHR43298:SF2">
    <property type="entry name" value="FMN_FAD EXPORTER YEEO-RELATED"/>
    <property type="match status" value="1"/>
</dbReference>
<feature type="transmembrane region" description="Helical" evidence="10">
    <location>
        <begin position="217"/>
        <end position="238"/>
    </location>
</feature>
<evidence type="ECO:0000256" key="3">
    <source>
        <dbReference type="ARBA" id="ARBA00022449"/>
    </source>
</evidence>
<dbReference type="OrthoDB" id="9806302at2"/>
<feature type="transmembrane region" description="Helical" evidence="10">
    <location>
        <begin position="79"/>
        <end position="102"/>
    </location>
</feature>
<keyword evidence="7" id="KW-0406">Ion transport</keyword>
<evidence type="ECO:0000256" key="6">
    <source>
        <dbReference type="ARBA" id="ARBA00022989"/>
    </source>
</evidence>
<comment type="caution">
    <text evidence="11">The sequence shown here is derived from an EMBL/GenBank/DDBJ whole genome shotgun (WGS) entry which is preliminary data.</text>
</comment>
<feature type="transmembrane region" description="Helical" evidence="10">
    <location>
        <begin position="187"/>
        <end position="205"/>
    </location>
</feature>
<name>A0A5C6Q5P8_9GAMM</name>
<feature type="transmembrane region" description="Helical" evidence="10">
    <location>
        <begin position="259"/>
        <end position="286"/>
    </location>
</feature>
<sequence length="467" mass="51190">MGFILSINITNNSPNEDIKELGKGSIKDKQPFTPPSIWKLAWPTTIANLLLASVGFIQIILAVQFGTEATAAVTVSQRIFFLLQASLFGLSAGVSAIIARSVGANEQLRTSQAFQSALLLSLILSISLAFVCYLFAEQLTHLFGMNVETQALSIALIKWVCIFSPIYSLNIIMATSLRATGDAFHPLMLAIVSSVGNAIGCYLLSNGSFGLPNLGVEGLIIGGVIGSAFTLVLYGMLWRKNHLAIYYPEQSNYRTKTRLLLKIGIPSALEQLLLQIGFVIFTIAIATYGSDVLAAYGLGLNVLTLILITSLAFSMSGAIIVGQHLGRGEPEIAYQQGWRAWRLCLSFMSLFGIIFIFCNQEIAMLLTQDENVQSYTAMFLLIIGFSMPLIATDFTIGGAIRGAGETTYPLIVSVITLLLVRVALPFVFIRQGYPIEALFILTGVDFLIKAIFMTYYFRRKKWQEKFF</sequence>
<proteinExistence type="predicted"/>
<feature type="transmembrane region" description="Helical" evidence="10">
    <location>
        <begin position="114"/>
        <end position="136"/>
    </location>
</feature>
<keyword evidence="2" id="KW-0813">Transport</keyword>
<evidence type="ECO:0000256" key="2">
    <source>
        <dbReference type="ARBA" id="ARBA00022448"/>
    </source>
</evidence>
<dbReference type="GO" id="GO:0042910">
    <property type="term" value="F:xenobiotic transmembrane transporter activity"/>
    <property type="evidence" value="ECO:0007669"/>
    <property type="project" value="InterPro"/>
</dbReference>
<keyword evidence="4" id="KW-1003">Cell membrane</keyword>
<protein>
    <recommendedName>
        <fullName evidence="9">Multidrug-efflux transporter</fullName>
    </recommendedName>
</protein>
<dbReference type="Pfam" id="PF01554">
    <property type="entry name" value="MatE"/>
    <property type="match status" value="2"/>
</dbReference>
<evidence type="ECO:0000256" key="8">
    <source>
        <dbReference type="ARBA" id="ARBA00023136"/>
    </source>
</evidence>